<dbReference type="InParanoid" id="F0XJI3"/>
<keyword evidence="6" id="KW-0472">Membrane</keyword>
<dbReference type="GO" id="GO:0016491">
    <property type="term" value="F:oxidoreductase activity"/>
    <property type="evidence" value="ECO:0007669"/>
    <property type="project" value="UniProtKB-KW"/>
</dbReference>
<evidence type="ECO:0000256" key="6">
    <source>
        <dbReference type="SAM" id="Phobius"/>
    </source>
</evidence>
<keyword evidence="9" id="KW-1185">Reference proteome</keyword>
<evidence type="ECO:0000256" key="5">
    <source>
        <dbReference type="SAM" id="MobiDB-lite"/>
    </source>
</evidence>
<evidence type="ECO:0000256" key="1">
    <source>
        <dbReference type="ARBA" id="ARBA00007992"/>
    </source>
</evidence>
<sequence>MSSKLHVAIVGGGITGVMLAIGLHARNVSCTIYERASGFSETGAGIGISPTAEAAMQLIDPAVHAAFQAAVTPNGEDYFQWIDGHTTDSVIYRLPLGKDGFQGGRRSQLLHCWAALIPPDLVQFRKELVGLNDSGTTVTLQFGDGTTATADAVIGCDGVWSRTRSLVFGDAYRATYSHQYCFRAVVPMADARVALGNQRSSTRFMFKGAMLNILVVVSDPNPWPETSSEVDGGIVKEASPASSATSRGNREDAERAFSSWQKCSRAVVSLLPSKPDRWAIFDLMEHPLPTYARGRIAVAGDAAHAAGPHLGAGAGFGIEDALVLAELLAGIARDNHTTTNTSAFPARITAALSAYSDMRYDRTQWLVRHTRDAVDLFQWRDESAGQDTELFQREITWRFHHIWNNDASAMVTQAQDTYDERLKQSLLSKSE</sequence>
<gene>
    <name evidence="8" type="ORF">CMQ_2135</name>
</gene>
<dbReference type="GO" id="GO:0044550">
    <property type="term" value="P:secondary metabolite biosynthetic process"/>
    <property type="evidence" value="ECO:0007669"/>
    <property type="project" value="TreeGrafter"/>
</dbReference>
<dbReference type="Proteomes" id="UP000007796">
    <property type="component" value="Unassembled WGS sequence"/>
</dbReference>
<keyword evidence="2" id="KW-0285">Flavoprotein</keyword>
<keyword evidence="6" id="KW-0812">Transmembrane</keyword>
<accession>F0XJI3</accession>
<dbReference type="eggNOG" id="KOG2614">
    <property type="taxonomic scope" value="Eukaryota"/>
</dbReference>
<dbReference type="PANTHER" id="PTHR46720:SF3">
    <property type="entry name" value="FAD-BINDING DOMAIN-CONTAINING PROTEIN-RELATED"/>
    <property type="match status" value="1"/>
</dbReference>
<protein>
    <submittedName>
        <fullName evidence="8">Protein toxd</fullName>
    </submittedName>
</protein>
<dbReference type="Pfam" id="PF01494">
    <property type="entry name" value="FAD_binding_3"/>
    <property type="match status" value="1"/>
</dbReference>
<dbReference type="PANTHER" id="PTHR46720">
    <property type="entry name" value="HYDROXYLASE, PUTATIVE (AFU_ORTHOLOGUE AFUA_3G01460)-RELATED"/>
    <property type="match status" value="1"/>
</dbReference>
<feature type="transmembrane region" description="Helical" evidence="6">
    <location>
        <begin position="7"/>
        <end position="25"/>
    </location>
</feature>
<dbReference type="RefSeq" id="XP_014171568.1">
    <property type="nucleotide sequence ID" value="XM_014316093.1"/>
</dbReference>
<dbReference type="STRING" id="655863.F0XJI3"/>
<dbReference type="OrthoDB" id="417877at2759"/>
<dbReference type="Gene3D" id="3.50.50.60">
    <property type="entry name" value="FAD/NAD(P)-binding domain"/>
    <property type="match status" value="1"/>
</dbReference>
<name>F0XJI3_GROCL</name>
<dbReference type="InterPro" id="IPR002938">
    <property type="entry name" value="FAD-bd"/>
</dbReference>
<reference evidence="8 9" key="1">
    <citation type="journal article" date="2011" name="Proc. Natl. Acad. Sci. U.S.A.">
        <title>Genome and transcriptome analyses of the mountain pine beetle-fungal symbiont Grosmannia clavigera, a lodgepole pine pathogen.</title>
        <authorList>
            <person name="DiGuistini S."/>
            <person name="Wang Y."/>
            <person name="Liao N.Y."/>
            <person name="Taylor G."/>
            <person name="Tanguay P."/>
            <person name="Feau N."/>
            <person name="Henrissat B."/>
            <person name="Chan S.K."/>
            <person name="Hesse-Orce U."/>
            <person name="Alamouti S.M."/>
            <person name="Tsui C.K.M."/>
            <person name="Docking R.T."/>
            <person name="Levasseur A."/>
            <person name="Haridas S."/>
            <person name="Robertson G."/>
            <person name="Birol I."/>
            <person name="Holt R.A."/>
            <person name="Marra M.A."/>
            <person name="Hamelin R.C."/>
            <person name="Hirst M."/>
            <person name="Jones S.J.M."/>
            <person name="Bohlmann J."/>
            <person name="Breuil C."/>
        </authorList>
    </citation>
    <scope>NUCLEOTIDE SEQUENCE [LARGE SCALE GENOMIC DNA]</scope>
    <source>
        <strain evidence="9">kw1407 / UAMH 11150</strain>
    </source>
</reference>
<evidence type="ECO:0000256" key="2">
    <source>
        <dbReference type="ARBA" id="ARBA00022630"/>
    </source>
</evidence>
<feature type="region of interest" description="Disordered" evidence="5">
    <location>
        <begin position="224"/>
        <end position="250"/>
    </location>
</feature>
<evidence type="ECO:0000256" key="4">
    <source>
        <dbReference type="ARBA" id="ARBA00023002"/>
    </source>
</evidence>
<keyword evidence="4" id="KW-0560">Oxidoreductase</keyword>
<dbReference type="EMBL" id="GL629782">
    <property type="protein sequence ID" value="EFX02086.1"/>
    <property type="molecule type" value="Genomic_DNA"/>
</dbReference>
<evidence type="ECO:0000313" key="9">
    <source>
        <dbReference type="Proteomes" id="UP000007796"/>
    </source>
</evidence>
<dbReference type="GO" id="GO:0071949">
    <property type="term" value="F:FAD binding"/>
    <property type="evidence" value="ECO:0007669"/>
    <property type="project" value="InterPro"/>
</dbReference>
<dbReference type="InterPro" id="IPR051104">
    <property type="entry name" value="FAD_monoxygenase"/>
</dbReference>
<keyword evidence="3" id="KW-0274">FAD</keyword>
<feature type="domain" description="FAD-binding" evidence="7">
    <location>
        <begin position="5"/>
        <end position="333"/>
    </location>
</feature>
<dbReference type="HOGENOM" id="CLU_009665_6_3_1"/>
<organism evidence="9">
    <name type="scientific">Grosmannia clavigera (strain kw1407 / UAMH 11150)</name>
    <name type="common">Blue stain fungus</name>
    <name type="synonym">Graphiocladiella clavigera</name>
    <dbReference type="NCBI Taxonomy" id="655863"/>
    <lineage>
        <taxon>Eukaryota</taxon>
        <taxon>Fungi</taxon>
        <taxon>Dikarya</taxon>
        <taxon>Ascomycota</taxon>
        <taxon>Pezizomycotina</taxon>
        <taxon>Sordariomycetes</taxon>
        <taxon>Sordariomycetidae</taxon>
        <taxon>Ophiostomatales</taxon>
        <taxon>Ophiostomataceae</taxon>
        <taxon>Leptographium</taxon>
    </lineage>
</organism>
<dbReference type="GeneID" id="25975091"/>
<comment type="similarity">
    <text evidence="1">Belongs to the paxM FAD-dependent monooxygenase family.</text>
</comment>
<evidence type="ECO:0000256" key="3">
    <source>
        <dbReference type="ARBA" id="ARBA00022827"/>
    </source>
</evidence>
<dbReference type="InterPro" id="IPR036188">
    <property type="entry name" value="FAD/NAD-bd_sf"/>
</dbReference>
<evidence type="ECO:0000259" key="7">
    <source>
        <dbReference type="Pfam" id="PF01494"/>
    </source>
</evidence>
<dbReference type="PRINTS" id="PR00420">
    <property type="entry name" value="RNGMNOXGNASE"/>
</dbReference>
<keyword evidence="6" id="KW-1133">Transmembrane helix</keyword>
<evidence type="ECO:0000313" key="8">
    <source>
        <dbReference type="EMBL" id="EFX02086.1"/>
    </source>
</evidence>
<dbReference type="SUPFAM" id="SSF51905">
    <property type="entry name" value="FAD/NAD(P)-binding domain"/>
    <property type="match status" value="1"/>
</dbReference>
<dbReference type="AlphaFoldDB" id="F0XJI3"/>
<proteinExistence type="inferred from homology"/>